<dbReference type="Gene3D" id="2.40.50.140">
    <property type="entry name" value="Nucleic acid-binding proteins"/>
    <property type="match status" value="1"/>
</dbReference>
<evidence type="ECO:0000256" key="3">
    <source>
        <dbReference type="ARBA" id="ARBA00022448"/>
    </source>
</evidence>
<dbReference type="GO" id="GO:0016887">
    <property type="term" value="F:ATP hydrolysis activity"/>
    <property type="evidence" value="ECO:0007669"/>
    <property type="project" value="InterPro"/>
</dbReference>
<dbReference type="InterPro" id="IPR003593">
    <property type="entry name" value="AAA+_ATPase"/>
</dbReference>
<keyword evidence="4" id="KW-0547">Nucleotide-binding</keyword>
<dbReference type="SMART" id="SM00382">
    <property type="entry name" value="AAA"/>
    <property type="match status" value="1"/>
</dbReference>
<dbReference type="InterPro" id="IPR012340">
    <property type="entry name" value="NA-bd_OB-fold"/>
</dbReference>
<dbReference type="Pfam" id="PF00005">
    <property type="entry name" value="ABC_tran"/>
    <property type="match status" value="1"/>
</dbReference>
<dbReference type="EC" id="3.6.3.19" evidence="7"/>
<dbReference type="InterPro" id="IPR015855">
    <property type="entry name" value="ABC_transpr_MalK-like"/>
</dbReference>
<dbReference type="PROSITE" id="PS00211">
    <property type="entry name" value="ABC_TRANSPORTER_1"/>
    <property type="match status" value="1"/>
</dbReference>
<feature type="domain" description="ABC transporter" evidence="6">
    <location>
        <begin position="4"/>
        <end position="235"/>
    </location>
</feature>
<evidence type="ECO:0000256" key="2">
    <source>
        <dbReference type="ARBA" id="ARBA00005417"/>
    </source>
</evidence>
<dbReference type="GO" id="GO:1990060">
    <property type="term" value="C:maltose transport complex"/>
    <property type="evidence" value="ECO:0007669"/>
    <property type="project" value="TreeGrafter"/>
</dbReference>
<organism evidence="7 8">
    <name type="scientific">Hartmannibacter diazotrophicus</name>
    <dbReference type="NCBI Taxonomy" id="1482074"/>
    <lineage>
        <taxon>Bacteria</taxon>
        <taxon>Pseudomonadati</taxon>
        <taxon>Pseudomonadota</taxon>
        <taxon>Alphaproteobacteria</taxon>
        <taxon>Hyphomicrobiales</taxon>
        <taxon>Pleomorphomonadaceae</taxon>
        <taxon>Hartmannibacter</taxon>
    </lineage>
</organism>
<dbReference type="Gene3D" id="3.40.50.300">
    <property type="entry name" value="P-loop containing nucleotide triphosphate hydrolases"/>
    <property type="match status" value="1"/>
</dbReference>
<proteinExistence type="inferred from homology"/>
<keyword evidence="3" id="KW-0813">Transport</keyword>
<dbReference type="Proteomes" id="UP000223606">
    <property type="component" value="Chromosome 1"/>
</dbReference>
<protein>
    <submittedName>
        <fullName evidence="7">Maltose/maltodextrin import ATP-binding protein MalK</fullName>
        <ecNumber evidence="7">3.6.3.19</ecNumber>
    </submittedName>
</protein>
<dbReference type="InterPro" id="IPR003439">
    <property type="entry name" value="ABC_transporter-like_ATP-bd"/>
</dbReference>
<accession>A0A2C9DAT7</accession>
<keyword evidence="5 7" id="KW-0067">ATP-binding</keyword>
<dbReference type="NCBIfam" id="NF008653">
    <property type="entry name" value="PRK11650.1"/>
    <property type="match status" value="1"/>
</dbReference>
<dbReference type="SUPFAM" id="SSF52540">
    <property type="entry name" value="P-loop containing nucleoside triphosphate hydrolases"/>
    <property type="match status" value="1"/>
</dbReference>
<dbReference type="PROSITE" id="PS50893">
    <property type="entry name" value="ABC_TRANSPORTER_2"/>
    <property type="match status" value="1"/>
</dbReference>
<name>A0A2C9DAT7_9HYPH</name>
<evidence type="ECO:0000313" key="8">
    <source>
        <dbReference type="Proteomes" id="UP000223606"/>
    </source>
</evidence>
<dbReference type="InterPro" id="IPR027417">
    <property type="entry name" value="P-loop_NTPase"/>
</dbReference>
<dbReference type="InterPro" id="IPR047641">
    <property type="entry name" value="ABC_transpr_MalK/UgpC-like"/>
</dbReference>
<dbReference type="KEGG" id="hdi:HDIA_3835"/>
<evidence type="ECO:0000256" key="5">
    <source>
        <dbReference type="ARBA" id="ARBA00022840"/>
    </source>
</evidence>
<dbReference type="FunFam" id="3.40.50.300:FF:000042">
    <property type="entry name" value="Maltose/maltodextrin ABC transporter, ATP-binding protein"/>
    <property type="match status" value="1"/>
</dbReference>
<dbReference type="GO" id="GO:0005524">
    <property type="term" value="F:ATP binding"/>
    <property type="evidence" value="ECO:0007669"/>
    <property type="project" value="UniProtKB-KW"/>
</dbReference>
<dbReference type="PANTHER" id="PTHR43875:SF3">
    <property type="entry name" value="MALTOSE_MALTODEXTRIN IMPORT ATP-BINDING PROTEIN MALK"/>
    <property type="match status" value="1"/>
</dbReference>
<dbReference type="GO" id="GO:0055052">
    <property type="term" value="C:ATP-binding cassette (ABC) transporter complex, substrate-binding subunit-containing"/>
    <property type="evidence" value="ECO:0007669"/>
    <property type="project" value="TreeGrafter"/>
</dbReference>
<gene>
    <name evidence="7" type="primary">malK_6</name>
    <name evidence="7" type="ORF">HDIA_3835</name>
</gene>
<evidence type="ECO:0000313" key="7">
    <source>
        <dbReference type="EMBL" id="SON57376.1"/>
    </source>
</evidence>
<evidence type="ECO:0000256" key="4">
    <source>
        <dbReference type="ARBA" id="ARBA00022741"/>
    </source>
</evidence>
<keyword evidence="7" id="KW-0378">Hydrolase</keyword>
<dbReference type="InterPro" id="IPR008995">
    <property type="entry name" value="Mo/tungstate-bd_C_term_dom"/>
</dbReference>
<evidence type="ECO:0000259" key="6">
    <source>
        <dbReference type="PROSITE" id="PS50893"/>
    </source>
</evidence>
<sequence>MADLKLSNVKKAYGHIEVIHGIDLDIRSGEFIVFVGPSGCGKSTLLRLIAGLEDITSGTFTIDGKVVNALPPAKRGIAMVFQSYALYPHMTVYDNMAFGLKLAKAEPGELDRRVRKAAEMLQITDYLDRLPKQLSGGQRQRVAIGRAIVRDPKVFLFDEPLSNLDAALRVATRIEIAGLHERMAQTTMIYVTHDQVEAMTLADRIVVLNSGRIEQVGTPMELYHTPANLFVARFIGSPAMNIVTAKVEKAGANAIVAPQGGLKVATSFDLPPGIEGSTVHFGVRPEDLRAAPHDDAFFAGTVTLVEKLGEVTMVYVDIGEDEPLIVKLAGDARIRKGERLSVSAPDECLHLFDANGKAYRRLPAVAAA</sequence>
<dbReference type="PANTHER" id="PTHR43875">
    <property type="entry name" value="MALTODEXTRIN IMPORT ATP-BINDING PROTEIN MSMX"/>
    <property type="match status" value="1"/>
</dbReference>
<dbReference type="EMBL" id="LT960614">
    <property type="protein sequence ID" value="SON57376.1"/>
    <property type="molecule type" value="Genomic_DNA"/>
</dbReference>
<reference evidence="8" key="1">
    <citation type="submission" date="2017-09" db="EMBL/GenBank/DDBJ databases">
        <title>Genome sequence of Nannocystis excedens DSM 71.</title>
        <authorList>
            <person name="Blom J."/>
        </authorList>
    </citation>
    <scope>NUCLEOTIDE SEQUENCE [LARGE SCALE GENOMIC DNA]</scope>
    <source>
        <strain evidence="8">type strain: E19</strain>
    </source>
</reference>
<comment type="similarity">
    <text evidence="2">Belongs to the ABC transporter superfamily.</text>
</comment>
<dbReference type="InterPro" id="IPR017871">
    <property type="entry name" value="ABC_transporter-like_CS"/>
</dbReference>
<evidence type="ECO:0000256" key="1">
    <source>
        <dbReference type="ARBA" id="ARBA00004417"/>
    </source>
</evidence>
<dbReference type="SUPFAM" id="SSF50331">
    <property type="entry name" value="MOP-like"/>
    <property type="match status" value="1"/>
</dbReference>
<dbReference type="CDD" id="cd03301">
    <property type="entry name" value="ABC_MalK_N"/>
    <property type="match status" value="1"/>
</dbReference>
<dbReference type="GO" id="GO:0015423">
    <property type="term" value="F:ABC-type maltose transporter activity"/>
    <property type="evidence" value="ECO:0007669"/>
    <property type="project" value="TreeGrafter"/>
</dbReference>
<dbReference type="RefSeq" id="WP_099557641.1">
    <property type="nucleotide sequence ID" value="NZ_LT960614.1"/>
</dbReference>
<dbReference type="AlphaFoldDB" id="A0A2C9DAT7"/>
<dbReference type="Pfam" id="PF08402">
    <property type="entry name" value="TOBE_2"/>
    <property type="match status" value="1"/>
</dbReference>
<keyword evidence="8" id="KW-1185">Reference proteome</keyword>
<dbReference type="InterPro" id="IPR013611">
    <property type="entry name" value="Transp-assoc_OB_typ2"/>
</dbReference>
<dbReference type="Gene3D" id="2.40.50.100">
    <property type="match status" value="1"/>
</dbReference>
<comment type="subcellular location">
    <subcellularLocation>
        <location evidence="1">Cell inner membrane</location>
        <topology evidence="1">Peripheral membrane protein</topology>
    </subcellularLocation>
</comment>
<dbReference type="OrthoDB" id="9802264at2"/>